<evidence type="ECO:0000313" key="17">
    <source>
        <dbReference type="Proteomes" id="UP000634780"/>
    </source>
</evidence>
<dbReference type="Gene3D" id="2.60.40.10">
    <property type="entry name" value="Immunoglobulins"/>
    <property type="match status" value="2"/>
</dbReference>
<dbReference type="EMBL" id="JAEKOZ010000009">
    <property type="protein sequence ID" value="MBJ3808746.1"/>
    <property type="molecule type" value="Genomic_DNA"/>
</dbReference>
<dbReference type="SUPFAM" id="SSF51445">
    <property type="entry name" value="(Trans)glycosidases"/>
    <property type="match status" value="1"/>
</dbReference>
<evidence type="ECO:0000259" key="14">
    <source>
        <dbReference type="PROSITE" id="PS51173"/>
    </source>
</evidence>
<evidence type="ECO:0000256" key="9">
    <source>
        <dbReference type="ARBA" id="ARBA00023326"/>
    </source>
</evidence>
<comment type="similarity">
    <text evidence="2">Belongs to the glycosyl hydrolase 18 family. Chitinase class II subfamily.</text>
</comment>
<dbReference type="EC" id="3.2.1.14" evidence="3"/>
<dbReference type="SMART" id="SM00060">
    <property type="entry name" value="FN3"/>
    <property type="match status" value="2"/>
</dbReference>
<evidence type="ECO:0000256" key="10">
    <source>
        <dbReference type="RuleBase" id="RU000489"/>
    </source>
</evidence>
<dbReference type="PROSITE" id="PS51910">
    <property type="entry name" value="GH18_2"/>
    <property type="match status" value="1"/>
</dbReference>
<evidence type="ECO:0000256" key="6">
    <source>
        <dbReference type="ARBA" id="ARBA00023024"/>
    </source>
</evidence>
<dbReference type="Gene3D" id="3.10.50.10">
    <property type="match status" value="1"/>
</dbReference>
<reference evidence="16 17" key="1">
    <citation type="submission" date="2020-12" db="EMBL/GenBank/DDBJ databases">
        <title>Streptomyces typhae sp. nov., a novel endophytic actinomycete isolated from the root of cattail pollen (Typha angustifolia L.).</title>
        <authorList>
            <person name="Peng C."/>
            <person name="Liu C."/>
        </authorList>
    </citation>
    <scope>NUCLEOTIDE SEQUENCE [LARGE SCALE GENOMIC DNA]</scope>
    <source>
        <strain evidence="16 17">JCM 4753</strain>
    </source>
</reference>
<feature type="domain" description="Fibronectin type-III" evidence="13">
    <location>
        <begin position="259"/>
        <end position="346"/>
    </location>
</feature>
<evidence type="ECO:0000256" key="8">
    <source>
        <dbReference type="ARBA" id="ARBA00023295"/>
    </source>
</evidence>
<name>A0ABS0X6P8_9ACTN</name>
<proteinExistence type="inferred from homology"/>
<protein>
    <recommendedName>
        <fullName evidence="3">chitinase</fullName>
        <ecNumber evidence="3">3.2.1.14</ecNumber>
    </recommendedName>
</protein>
<dbReference type="Pfam" id="PF00553">
    <property type="entry name" value="CBM_2"/>
    <property type="match status" value="1"/>
</dbReference>
<dbReference type="CDD" id="cd00063">
    <property type="entry name" value="FN3"/>
    <property type="match status" value="2"/>
</dbReference>
<feature type="compositionally biased region" description="Low complexity" evidence="11">
    <location>
        <begin position="240"/>
        <end position="252"/>
    </location>
</feature>
<keyword evidence="5 10" id="KW-0378">Hydrolase</keyword>
<sequence>MTPTERGSRRTPGVLRRATEAVHGRTAALLIALLLPLSLLTALTAAPAHAAGTLTATFTTEGSGSSWQGKYVVRNSGSAPSTAWTLEFDLPPGVTVSGHTHGEATVSGSHVTVKNAYYNGRVPAGGSTEPYSYQFTGRGPVGTPTGCTINGDKCDGTPDKPPTAPGTPTVTTATSRTISLGWPPAGAGDYPVTTYEVLSGENVVATSATNSATVTDLTPATRYTFTVRAKDRRGNTSPQSTPVTATTVDPSTDPTPPTAPGNLRATGKTQVSAALAWEKSTDNVGVAAYDIYRGDALVKTVPAAATTATVEGLTPATTYAFTVKARDTADNSSPASNTVSVTTDDAAGPGNHLKVGYFAQWGIYGRQHFVKNLDTSGAAAKLDVINYAFENVDPTNHTCLAGVVKGVSGNPQDPDEGTGAGDAEADYGRAFSAAQSVDGVADDGWGKLRGNFNQLKKLKAKHPHLKVVVSLGGWTFSKFFADAAATPASRAKFVKSCVDTWIKGDLPLYNGAGGPGTGAGVFDGIDIDWEWPGSEGHPGNHYGAADKDNLTALLAEFRKQLDATGGSHKLLTAFTPADPVKIEAGWDIKKIFEYLDFANVQGYDFHGAGSDNSWEPKRTGHQANLRRDAQDPYPFEFSVEKAIQTYLDAGVNPRKLTIGFPFYGRGWKEVADGGAKGEWQSANGAAPGQFPEEAGTKGYHNLITTVPNLTVHHDEQSISTYGYTGNGGQWWSFDDTWSIGKKTEWIRSKGLLGGMVWEMSGDTPTGTLMTALDNGLK</sequence>
<evidence type="ECO:0000256" key="12">
    <source>
        <dbReference type="SAM" id="SignalP"/>
    </source>
</evidence>
<gene>
    <name evidence="16" type="ORF">JGB26_16760</name>
</gene>
<accession>A0ABS0X6P8</accession>
<dbReference type="Pfam" id="PF00041">
    <property type="entry name" value="fn3"/>
    <property type="match status" value="2"/>
</dbReference>
<feature type="signal peptide" evidence="12">
    <location>
        <begin position="1"/>
        <end position="50"/>
    </location>
</feature>
<comment type="catalytic activity">
    <reaction evidence="1">
        <text>Random endo-hydrolysis of N-acetyl-beta-D-glucosaminide (1-&gt;4)-beta-linkages in chitin and chitodextrins.</text>
        <dbReference type="EC" id="3.2.1.14"/>
    </reaction>
</comment>
<dbReference type="InterPro" id="IPR001919">
    <property type="entry name" value="CBD2"/>
</dbReference>
<dbReference type="SMART" id="SM00636">
    <property type="entry name" value="Glyco_18"/>
    <property type="match status" value="1"/>
</dbReference>
<evidence type="ECO:0000313" key="16">
    <source>
        <dbReference type="EMBL" id="MBJ3808746.1"/>
    </source>
</evidence>
<evidence type="ECO:0000256" key="5">
    <source>
        <dbReference type="ARBA" id="ARBA00022801"/>
    </source>
</evidence>
<dbReference type="SUPFAM" id="SSF49384">
    <property type="entry name" value="Carbohydrate-binding domain"/>
    <property type="match status" value="1"/>
</dbReference>
<keyword evidence="8 10" id="KW-0326">Glycosidase</keyword>
<dbReference type="InterPro" id="IPR036116">
    <property type="entry name" value="FN3_sf"/>
</dbReference>
<dbReference type="CDD" id="cd06548">
    <property type="entry name" value="GH18_chitinase"/>
    <property type="match status" value="1"/>
</dbReference>
<evidence type="ECO:0000256" key="3">
    <source>
        <dbReference type="ARBA" id="ARBA00012729"/>
    </source>
</evidence>
<dbReference type="InterPro" id="IPR003961">
    <property type="entry name" value="FN3_dom"/>
</dbReference>
<dbReference type="InterPro" id="IPR013783">
    <property type="entry name" value="Ig-like_fold"/>
</dbReference>
<dbReference type="PANTHER" id="PTHR11177:SF317">
    <property type="entry name" value="CHITINASE 12-RELATED"/>
    <property type="match status" value="1"/>
</dbReference>
<keyword evidence="17" id="KW-1185">Reference proteome</keyword>
<keyword evidence="7" id="KW-0119">Carbohydrate metabolism</keyword>
<keyword evidence="4 12" id="KW-0732">Signal</keyword>
<dbReference type="InterPro" id="IPR050314">
    <property type="entry name" value="Glycosyl_Hydrlase_18"/>
</dbReference>
<dbReference type="SUPFAM" id="SSF49265">
    <property type="entry name" value="Fibronectin type III"/>
    <property type="match status" value="1"/>
</dbReference>
<dbReference type="InterPro" id="IPR008965">
    <property type="entry name" value="CBM2/CBM3_carb-bd_dom_sf"/>
</dbReference>
<evidence type="ECO:0000256" key="2">
    <source>
        <dbReference type="ARBA" id="ARBA00009121"/>
    </source>
</evidence>
<feature type="domain" description="Fibronectin type-III" evidence="13">
    <location>
        <begin position="164"/>
        <end position="250"/>
    </location>
</feature>
<feature type="domain" description="CBM2" evidence="14">
    <location>
        <begin position="47"/>
        <end position="157"/>
    </location>
</feature>
<evidence type="ECO:0000256" key="11">
    <source>
        <dbReference type="SAM" id="MobiDB-lite"/>
    </source>
</evidence>
<feature type="chain" id="PRO_5046816046" description="chitinase" evidence="12">
    <location>
        <begin position="51"/>
        <end position="777"/>
    </location>
</feature>
<evidence type="ECO:0000256" key="7">
    <source>
        <dbReference type="ARBA" id="ARBA00023277"/>
    </source>
</evidence>
<evidence type="ECO:0000259" key="13">
    <source>
        <dbReference type="PROSITE" id="PS50853"/>
    </source>
</evidence>
<feature type="region of interest" description="Disordered" evidence="11">
    <location>
        <begin position="231"/>
        <end position="261"/>
    </location>
</feature>
<dbReference type="InterPro" id="IPR029070">
    <property type="entry name" value="Chitinase_insertion_sf"/>
</dbReference>
<dbReference type="PANTHER" id="PTHR11177">
    <property type="entry name" value="CHITINASE"/>
    <property type="match status" value="1"/>
</dbReference>
<evidence type="ECO:0000259" key="15">
    <source>
        <dbReference type="PROSITE" id="PS51910"/>
    </source>
</evidence>
<dbReference type="InterPro" id="IPR011583">
    <property type="entry name" value="Chitinase_II/V-like_cat"/>
</dbReference>
<evidence type="ECO:0000256" key="1">
    <source>
        <dbReference type="ARBA" id="ARBA00000822"/>
    </source>
</evidence>
<evidence type="ECO:0000256" key="4">
    <source>
        <dbReference type="ARBA" id="ARBA00022729"/>
    </source>
</evidence>
<dbReference type="InterPro" id="IPR001223">
    <property type="entry name" value="Glyco_hydro18_cat"/>
</dbReference>
<comment type="caution">
    <text evidence="16">The sequence shown here is derived from an EMBL/GenBank/DDBJ whole genome shotgun (WGS) entry which is preliminary data.</text>
</comment>
<dbReference type="InterPro" id="IPR012291">
    <property type="entry name" value="CBM2_carb-bd_dom_sf"/>
</dbReference>
<dbReference type="PROSITE" id="PS01095">
    <property type="entry name" value="GH18_1"/>
    <property type="match status" value="1"/>
</dbReference>
<feature type="domain" description="GH18" evidence="15">
    <location>
        <begin position="352"/>
        <end position="777"/>
    </location>
</feature>
<dbReference type="Gene3D" id="3.20.20.80">
    <property type="entry name" value="Glycosidases"/>
    <property type="match status" value="1"/>
</dbReference>
<dbReference type="SMART" id="SM00637">
    <property type="entry name" value="CBD_II"/>
    <property type="match status" value="1"/>
</dbReference>
<dbReference type="RefSeq" id="WP_190114660.1">
    <property type="nucleotide sequence ID" value="NZ_BMVR01000002.1"/>
</dbReference>
<keyword evidence="6" id="KW-0146">Chitin degradation</keyword>
<dbReference type="PROSITE" id="PS51173">
    <property type="entry name" value="CBM2"/>
    <property type="match status" value="1"/>
</dbReference>
<dbReference type="Proteomes" id="UP000634780">
    <property type="component" value="Unassembled WGS sequence"/>
</dbReference>
<dbReference type="InterPro" id="IPR001579">
    <property type="entry name" value="Glyco_hydro_18_chit_AS"/>
</dbReference>
<organism evidence="16 17">
    <name type="scientific">Streptomyces flavofungini</name>
    <dbReference type="NCBI Taxonomy" id="68200"/>
    <lineage>
        <taxon>Bacteria</taxon>
        <taxon>Bacillati</taxon>
        <taxon>Actinomycetota</taxon>
        <taxon>Actinomycetes</taxon>
        <taxon>Kitasatosporales</taxon>
        <taxon>Streptomycetaceae</taxon>
        <taxon>Streptomyces</taxon>
    </lineage>
</organism>
<keyword evidence="9" id="KW-0624">Polysaccharide degradation</keyword>
<dbReference type="Gene3D" id="2.60.40.290">
    <property type="match status" value="1"/>
</dbReference>
<dbReference type="SUPFAM" id="SSF54556">
    <property type="entry name" value="Chitinase insertion domain"/>
    <property type="match status" value="1"/>
</dbReference>
<dbReference type="Pfam" id="PF00704">
    <property type="entry name" value="Glyco_hydro_18"/>
    <property type="match status" value="1"/>
</dbReference>
<dbReference type="PROSITE" id="PS50853">
    <property type="entry name" value="FN3"/>
    <property type="match status" value="2"/>
</dbReference>
<dbReference type="InterPro" id="IPR017853">
    <property type="entry name" value="GH"/>
</dbReference>